<sequence>MAERRLIVSADDFGLSEEINEAVEIAHRDGLLSTASLMVAGPASMDAVRRARRLPGLRVGLHLVVIEGESALPHEAIPAITTAENGFGTDQLRLGVQYFFSPRARSALRREIEAQFRAFALSGLTLDHANAHKHMHLHPTVGRLLIETGAGVGLRHVRTPLEPPAPLEEPDTPGAAALRRWCGVLRRQIRRGGMTTNDWCFGLAWSGHMTTARVAGLASRLPPGLSEMYFHPATARNARLRALMPEYDHEGEFAALVSPAFRAAVRESGVRPVTWADAGSGRAA</sequence>
<keyword evidence="3" id="KW-0378">Hydrolase</keyword>
<keyword evidence="5" id="KW-0119">Carbohydrate metabolism</keyword>
<evidence type="ECO:0000256" key="5">
    <source>
        <dbReference type="ARBA" id="ARBA00023277"/>
    </source>
</evidence>
<dbReference type="SUPFAM" id="SSF88713">
    <property type="entry name" value="Glycoside hydrolase/deacetylase"/>
    <property type="match status" value="1"/>
</dbReference>
<keyword evidence="7" id="KW-1185">Reference proteome</keyword>
<keyword evidence="4" id="KW-0460">Magnesium</keyword>
<dbReference type="Pfam" id="PF04794">
    <property type="entry name" value="YdjC"/>
    <property type="match status" value="1"/>
</dbReference>
<dbReference type="RefSeq" id="WP_042060279.1">
    <property type="nucleotide sequence ID" value="NZ_BAND01000085.1"/>
</dbReference>
<comment type="caution">
    <text evidence="6">The sequence shown here is derived from an EMBL/GenBank/DDBJ whole genome shotgun (WGS) entry which is preliminary data.</text>
</comment>
<dbReference type="GO" id="GO:0046872">
    <property type="term" value="F:metal ion binding"/>
    <property type="evidence" value="ECO:0007669"/>
    <property type="project" value="UniProtKB-KW"/>
</dbReference>
<evidence type="ECO:0000256" key="4">
    <source>
        <dbReference type="ARBA" id="ARBA00022842"/>
    </source>
</evidence>
<proteinExistence type="predicted"/>
<dbReference type="PANTHER" id="PTHR31609">
    <property type="entry name" value="YDJC DEACETYLASE FAMILY MEMBER"/>
    <property type="match status" value="1"/>
</dbReference>
<evidence type="ECO:0000256" key="1">
    <source>
        <dbReference type="ARBA" id="ARBA00001946"/>
    </source>
</evidence>
<evidence type="ECO:0000256" key="2">
    <source>
        <dbReference type="ARBA" id="ARBA00022723"/>
    </source>
</evidence>
<evidence type="ECO:0000313" key="6">
    <source>
        <dbReference type="EMBL" id="GAJ29904.1"/>
    </source>
</evidence>
<reference evidence="7" key="1">
    <citation type="journal article" date="2014" name="FEMS Microbiol. Lett.">
        <title>Draft Genomic DNA Sequence of the Facultatively Methylotrophic Bacterium Acidomonas methanolica type strain MB58.</title>
        <authorList>
            <person name="Higashiura N."/>
            <person name="Hadano H."/>
            <person name="Hirakawa H."/>
            <person name="Matsutani M."/>
            <person name="Takabe S."/>
            <person name="Matsushita K."/>
            <person name="Azuma Y."/>
        </authorList>
    </citation>
    <scope>NUCLEOTIDE SEQUENCE [LARGE SCALE GENOMIC DNA]</scope>
    <source>
        <strain evidence="7">MB58</strain>
    </source>
</reference>
<comment type="cofactor">
    <cofactor evidence="1">
        <name>Mg(2+)</name>
        <dbReference type="ChEBI" id="CHEBI:18420"/>
    </cofactor>
</comment>
<dbReference type="CDD" id="cd10804">
    <property type="entry name" value="YdjC_HpnK_like"/>
    <property type="match status" value="1"/>
</dbReference>
<dbReference type="OrthoDB" id="9774177at2"/>
<dbReference type="GO" id="GO:0019213">
    <property type="term" value="F:deacetylase activity"/>
    <property type="evidence" value="ECO:0007669"/>
    <property type="project" value="TreeGrafter"/>
</dbReference>
<accession>A0A023D742</accession>
<gene>
    <name evidence="6" type="ORF">Amme_085_032</name>
</gene>
<dbReference type="GO" id="GO:0005975">
    <property type="term" value="P:carbohydrate metabolic process"/>
    <property type="evidence" value="ECO:0007669"/>
    <property type="project" value="InterPro"/>
</dbReference>
<dbReference type="InterPro" id="IPR006879">
    <property type="entry name" value="YdjC-like"/>
</dbReference>
<organism evidence="6 7">
    <name type="scientific">Acidomonas methanolica NBRC 104435</name>
    <dbReference type="NCBI Taxonomy" id="1231351"/>
    <lineage>
        <taxon>Bacteria</taxon>
        <taxon>Pseudomonadati</taxon>
        <taxon>Pseudomonadota</taxon>
        <taxon>Alphaproteobacteria</taxon>
        <taxon>Acetobacterales</taxon>
        <taxon>Acetobacteraceae</taxon>
        <taxon>Acidomonas</taxon>
    </lineage>
</organism>
<keyword evidence="6" id="KW-0808">Transferase</keyword>
<name>A0A023D742_ACIMT</name>
<dbReference type="InterPro" id="IPR011330">
    <property type="entry name" value="Glyco_hydro/deAcase_b/a-brl"/>
</dbReference>
<dbReference type="AlphaFoldDB" id="A0A023D742"/>
<reference evidence="6 7" key="2">
    <citation type="journal article" date="2014" name="FEMS Microbiol. Lett.">
        <title>Draft genomic DNA sequence of the facultatively methylotrophic bacterium Acidomonas methanolica type strain MB58.</title>
        <authorList>
            <person name="Higashiura N."/>
            <person name="Hadano H."/>
            <person name="Hirakawa H."/>
            <person name="Matsutani M."/>
            <person name="Takabe S."/>
            <person name="Matsushita K."/>
            <person name="Azuma Y."/>
        </authorList>
    </citation>
    <scope>NUCLEOTIDE SEQUENCE [LARGE SCALE GENOMIC DNA]</scope>
    <source>
        <strain evidence="6 7">MB58</strain>
    </source>
</reference>
<dbReference type="Gene3D" id="3.20.20.370">
    <property type="entry name" value="Glycoside hydrolase/deacetylase"/>
    <property type="match status" value="1"/>
</dbReference>
<dbReference type="GO" id="GO:0016787">
    <property type="term" value="F:hydrolase activity"/>
    <property type="evidence" value="ECO:0007669"/>
    <property type="project" value="UniProtKB-KW"/>
</dbReference>
<dbReference type="EMBL" id="BAND01000085">
    <property type="protein sequence ID" value="GAJ29904.1"/>
    <property type="molecule type" value="Genomic_DNA"/>
</dbReference>
<dbReference type="NCBIfam" id="TIGR03473">
    <property type="entry name" value="HpnK"/>
    <property type="match status" value="1"/>
</dbReference>
<dbReference type="InterPro" id="IPR017836">
    <property type="entry name" value="Hopanoid_biosynth-assoc_HpnK"/>
</dbReference>
<evidence type="ECO:0000256" key="3">
    <source>
        <dbReference type="ARBA" id="ARBA00022801"/>
    </source>
</evidence>
<protein>
    <submittedName>
        <fullName evidence="6">Sugar phosphotransferase</fullName>
    </submittedName>
</protein>
<dbReference type="Proteomes" id="UP000019760">
    <property type="component" value="Unassembled WGS sequence"/>
</dbReference>
<dbReference type="PANTHER" id="PTHR31609:SF1">
    <property type="entry name" value="CARBOHYDRATE DEACETYLASE"/>
    <property type="match status" value="1"/>
</dbReference>
<dbReference type="GO" id="GO:0016740">
    <property type="term" value="F:transferase activity"/>
    <property type="evidence" value="ECO:0007669"/>
    <property type="project" value="UniProtKB-KW"/>
</dbReference>
<evidence type="ECO:0000313" key="7">
    <source>
        <dbReference type="Proteomes" id="UP000019760"/>
    </source>
</evidence>
<keyword evidence="2" id="KW-0479">Metal-binding</keyword>